<sequence length="145" mass="16242">MKNPPPSPHPSYLPSPSTVLALKQRKMEKQTLIPLQTNPSPTRYEPRSASHHVIGANYASGRFDSAMRRAPSLFFHAWNCCVWWFADYLFCVFPLPIPFSDMSPVPRSQSVKESGRSGVLVDFAVGPFLAVGLGECWEDMMLRGD</sequence>
<dbReference type="Proteomes" id="UP001152607">
    <property type="component" value="Unassembled WGS sequence"/>
</dbReference>
<organism evidence="1 2">
    <name type="scientific">Periconia digitata</name>
    <dbReference type="NCBI Taxonomy" id="1303443"/>
    <lineage>
        <taxon>Eukaryota</taxon>
        <taxon>Fungi</taxon>
        <taxon>Dikarya</taxon>
        <taxon>Ascomycota</taxon>
        <taxon>Pezizomycotina</taxon>
        <taxon>Dothideomycetes</taxon>
        <taxon>Pleosporomycetidae</taxon>
        <taxon>Pleosporales</taxon>
        <taxon>Massarineae</taxon>
        <taxon>Periconiaceae</taxon>
        <taxon>Periconia</taxon>
    </lineage>
</organism>
<keyword evidence="2" id="KW-1185">Reference proteome</keyword>
<evidence type="ECO:0000313" key="1">
    <source>
        <dbReference type="EMBL" id="CAI6331857.1"/>
    </source>
</evidence>
<reference evidence="1" key="1">
    <citation type="submission" date="2023-01" db="EMBL/GenBank/DDBJ databases">
        <authorList>
            <person name="Van Ghelder C."/>
            <person name="Rancurel C."/>
        </authorList>
    </citation>
    <scope>NUCLEOTIDE SEQUENCE</scope>
    <source>
        <strain evidence="1">CNCM I-4278</strain>
    </source>
</reference>
<accession>A0A9W4U8W9</accession>
<comment type="caution">
    <text evidence="1">The sequence shown here is derived from an EMBL/GenBank/DDBJ whole genome shotgun (WGS) entry which is preliminary data.</text>
</comment>
<gene>
    <name evidence="1" type="ORF">PDIGIT_LOCUS4886</name>
</gene>
<proteinExistence type="predicted"/>
<dbReference type="AlphaFoldDB" id="A0A9W4U8W9"/>
<name>A0A9W4U8W9_9PLEO</name>
<protein>
    <submittedName>
        <fullName evidence="1">Uncharacterized protein</fullName>
    </submittedName>
</protein>
<evidence type="ECO:0000313" key="2">
    <source>
        <dbReference type="Proteomes" id="UP001152607"/>
    </source>
</evidence>
<dbReference type="EMBL" id="CAOQHR010000003">
    <property type="protein sequence ID" value="CAI6331857.1"/>
    <property type="molecule type" value="Genomic_DNA"/>
</dbReference>